<sequence length="414" mass="43485">MSKPLSLLAYSGIALMALAISACGNQEGGGGPGANGQQTPPTEVGYVTVQPQSAQNMVELPGRLEAVREAQVRARVPGIVLKRTFEQGTDVKEGDLLYQIDPAPLRAAYNAAQANVQQAEAQLYQARQLQRRYQPLVEANAVSRQEYDQAVAGLRQGEALVAQQKAAAEQARLNLGYANVTAPISGRIGNALVTEGALVGQSGEATPLAVIQQLDPIYVNFTQSANELLALQQALASGELSNADGETPVTLLMANGQKYAHQGKLLSTGVSVDPSTGQITLRAEFPNPDRQLLPGMYVRGQVVQGVRKEALMVPSRAVQRQPGGSAYVLVIDENSTAQARPIQTGPMSGENWIVEKGLNPGDRVIVDRFQQVRPGAPVKPTAPAQPADAQAGDAGQGAGQAGSAAQQQPAQAQP</sequence>
<dbReference type="Gene3D" id="2.40.420.20">
    <property type="match status" value="1"/>
</dbReference>
<dbReference type="Pfam" id="PF25917">
    <property type="entry name" value="BSH_RND"/>
    <property type="match status" value="1"/>
</dbReference>
<evidence type="ECO:0000256" key="3">
    <source>
        <dbReference type="SAM" id="MobiDB-lite"/>
    </source>
</evidence>
<dbReference type="PANTHER" id="PTHR30158">
    <property type="entry name" value="ACRA/E-RELATED COMPONENT OF DRUG EFFLUX TRANSPORTER"/>
    <property type="match status" value="1"/>
</dbReference>
<feature type="chain" id="PRO_5021775588" evidence="4">
    <location>
        <begin position="20"/>
        <end position="414"/>
    </location>
</feature>
<evidence type="ECO:0000313" key="10">
    <source>
        <dbReference type="Proteomes" id="UP000318405"/>
    </source>
</evidence>
<feature type="compositionally biased region" description="Low complexity" evidence="3">
    <location>
        <begin position="382"/>
        <end position="393"/>
    </location>
</feature>
<evidence type="ECO:0000256" key="1">
    <source>
        <dbReference type="ARBA" id="ARBA00004196"/>
    </source>
</evidence>
<evidence type="ECO:0000256" key="4">
    <source>
        <dbReference type="SAM" id="SignalP"/>
    </source>
</evidence>
<organism evidence="9 10">
    <name type="scientific">Verticiella sediminum</name>
    <dbReference type="NCBI Taxonomy" id="1247510"/>
    <lineage>
        <taxon>Bacteria</taxon>
        <taxon>Pseudomonadati</taxon>
        <taxon>Pseudomonadota</taxon>
        <taxon>Betaproteobacteria</taxon>
        <taxon>Burkholderiales</taxon>
        <taxon>Alcaligenaceae</taxon>
        <taxon>Verticiella</taxon>
    </lineage>
</organism>
<dbReference type="RefSeq" id="WP_143947768.1">
    <property type="nucleotide sequence ID" value="NZ_BAABMB010000002.1"/>
</dbReference>
<dbReference type="Gene3D" id="2.40.50.100">
    <property type="match status" value="1"/>
</dbReference>
<dbReference type="GO" id="GO:0046677">
    <property type="term" value="P:response to antibiotic"/>
    <property type="evidence" value="ECO:0007669"/>
    <property type="project" value="TreeGrafter"/>
</dbReference>
<dbReference type="GO" id="GO:0030313">
    <property type="term" value="C:cell envelope"/>
    <property type="evidence" value="ECO:0007669"/>
    <property type="project" value="UniProtKB-SubCell"/>
</dbReference>
<dbReference type="Pfam" id="PF25967">
    <property type="entry name" value="RND-MFP_C"/>
    <property type="match status" value="1"/>
</dbReference>
<dbReference type="GO" id="GO:0005886">
    <property type="term" value="C:plasma membrane"/>
    <property type="evidence" value="ECO:0007669"/>
    <property type="project" value="TreeGrafter"/>
</dbReference>
<feature type="signal peptide" evidence="4">
    <location>
        <begin position="1"/>
        <end position="19"/>
    </location>
</feature>
<dbReference type="Pfam" id="PF25944">
    <property type="entry name" value="Beta-barrel_RND"/>
    <property type="match status" value="1"/>
</dbReference>
<keyword evidence="4" id="KW-0732">Signal</keyword>
<comment type="similarity">
    <text evidence="2">Belongs to the membrane fusion protein (MFP) (TC 8.A.1) family.</text>
</comment>
<feature type="domain" description="Multidrug resistance protein MdtA-like C-terminal permuted SH3" evidence="8">
    <location>
        <begin position="310"/>
        <end position="370"/>
    </location>
</feature>
<dbReference type="EMBL" id="VLTJ01000014">
    <property type="protein sequence ID" value="TSH96658.1"/>
    <property type="molecule type" value="Genomic_DNA"/>
</dbReference>
<dbReference type="GO" id="GO:0022857">
    <property type="term" value="F:transmembrane transporter activity"/>
    <property type="evidence" value="ECO:0007669"/>
    <property type="project" value="InterPro"/>
</dbReference>
<dbReference type="OrthoDB" id="9783047at2"/>
<dbReference type="NCBIfam" id="TIGR01730">
    <property type="entry name" value="RND_mfp"/>
    <property type="match status" value="1"/>
</dbReference>
<dbReference type="AlphaFoldDB" id="A0A556AUN4"/>
<dbReference type="Pfam" id="PF25876">
    <property type="entry name" value="HH_MFP_RND"/>
    <property type="match status" value="1"/>
</dbReference>
<comment type="subcellular location">
    <subcellularLocation>
        <location evidence="1">Cell envelope</location>
    </subcellularLocation>
</comment>
<evidence type="ECO:0000259" key="5">
    <source>
        <dbReference type="Pfam" id="PF25876"/>
    </source>
</evidence>
<reference evidence="9 10" key="1">
    <citation type="submission" date="2019-07" db="EMBL/GenBank/DDBJ databases">
        <title>Qingshengfaniella alkalisoli gen. nov., sp. nov., isolated from saline soil.</title>
        <authorList>
            <person name="Xu L."/>
            <person name="Huang X.-X."/>
            <person name="Sun J.-Q."/>
        </authorList>
    </citation>
    <scope>NUCLEOTIDE SEQUENCE [LARGE SCALE GENOMIC DNA]</scope>
    <source>
        <strain evidence="9 10">DSM 27279</strain>
    </source>
</reference>
<protein>
    <submittedName>
        <fullName evidence="9">Efflux RND transporter periplasmic adaptor subunit</fullName>
    </submittedName>
</protein>
<evidence type="ECO:0000256" key="2">
    <source>
        <dbReference type="ARBA" id="ARBA00009477"/>
    </source>
</evidence>
<proteinExistence type="inferred from homology"/>
<dbReference type="InterPro" id="IPR058626">
    <property type="entry name" value="MdtA-like_b-barrel"/>
</dbReference>
<dbReference type="SUPFAM" id="SSF111369">
    <property type="entry name" value="HlyD-like secretion proteins"/>
    <property type="match status" value="1"/>
</dbReference>
<name>A0A556AUN4_9BURK</name>
<dbReference type="Proteomes" id="UP000318405">
    <property type="component" value="Unassembled WGS sequence"/>
</dbReference>
<gene>
    <name evidence="9" type="ORF">FOZ76_08765</name>
</gene>
<dbReference type="InterPro" id="IPR058624">
    <property type="entry name" value="MdtA-like_HH"/>
</dbReference>
<feature type="compositionally biased region" description="Low complexity" evidence="3">
    <location>
        <begin position="401"/>
        <end position="414"/>
    </location>
</feature>
<feature type="domain" description="Multidrug resistance protein MdtA-like beta-barrel" evidence="7">
    <location>
        <begin position="216"/>
        <end position="302"/>
    </location>
</feature>
<feature type="domain" description="Multidrug resistance protein MdtA-like alpha-helical hairpin" evidence="5">
    <location>
        <begin position="109"/>
        <end position="178"/>
    </location>
</feature>
<comment type="caution">
    <text evidence="9">The sequence shown here is derived from an EMBL/GenBank/DDBJ whole genome shotgun (WGS) entry which is preliminary data.</text>
</comment>
<dbReference type="Gene3D" id="2.40.30.170">
    <property type="match status" value="1"/>
</dbReference>
<feature type="region of interest" description="Disordered" evidence="3">
    <location>
        <begin position="372"/>
        <end position="414"/>
    </location>
</feature>
<evidence type="ECO:0000313" key="9">
    <source>
        <dbReference type="EMBL" id="TSH96658.1"/>
    </source>
</evidence>
<dbReference type="InterPro" id="IPR006143">
    <property type="entry name" value="RND_pump_MFP"/>
</dbReference>
<feature type="domain" description="Multidrug resistance protein MdtA-like barrel-sandwich hybrid" evidence="6">
    <location>
        <begin position="68"/>
        <end position="212"/>
    </location>
</feature>
<evidence type="ECO:0000259" key="6">
    <source>
        <dbReference type="Pfam" id="PF25917"/>
    </source>
</evidence>
<dbReference type="Gene3D" id="1.10.287.470">
    <property type="entry name" value="Helix hairpin bin"/>
    <property type="match status" value="1"/>
</dbReference>
<dbReference type="PROSITE" id="PS51257">
    <property type="entry name" value="PROKAR_LIPOPROTEIN"/>
    <property type="match status" value="1"/>
</dbReference>
<evidence type="ECO:0000259" key="8">
    <source>
        <dbReference type="Pfam" id="PF25967"/>
    </source>
</evidence>
<accession>A0A556AUN4</accession>
<dbReference type="PANTHER" id="PTHR30158:SF24">
    <property type="entry name" value="HLYD FAMILY SECRETION PROTEIN"/>
    <property type="match status" value="1"/>
</dbReference>
<keyword evidence="10" id="KW-1185">Reference proteome</keyword>
<dbReference type="InterPro" id="IPR058625">
    <property type="entry name" value="MdtA-like_BSH"/>
</dbReference>
<evidence type="ECO:0000259" key="7">
    <source>
        <dbReference type="Pfam" id="PF25944"/>
    </source>
</evidence>
<dbReference type="FunFam" id="2.40.420.20:FF:000001">
    <property type="entry name" value="Efflux RND transporter periplasmic adaptor subunit"/>
    <property type="match status" value="1"/>
</dbReference>
<dbReference type="InterPro" id="IPR058627">
    <property type="entry name" value="MdtA-like_C"/>
</dbReference>